<dbReference type="NCBIfam" id="NF040521">
    <property type="entry name" value="C45_proenzyme"/>
    <property type="match status" value="1"/>
</dbReference>
<evidence type="ECO:0000313" key="3">
    <source>
        <dbReference type="Proteomes" id="UP000271227"/>
    </source>
</evidence>
<dbReference type="Gene3D" id="3.60.60.10">
    <property type="entry name" value="Penicillin V Acylase, Chain A"/>
    <property type="match status" value="1"/>
</dbReference>
<keyword evidence="3" id="KW-1185">Reference proteome</keyword>
<proteinExistence type="predicted"/>
<dbReference type="InterPro" id="IPR005079">
    <property type="entry name" value="Peptidase_C45_hydrolase"/>
</dbReference>
<reference evidence="2 3" key="1">
    <citation type="submission" date="2018-10" db="EMBL/GenBank/DDBJ databases">
        <title>Genomic Encyclopedia of Archaeal and Bacterial Type Strains, Phase II (KMG-II): from individual species to whole genera.</title>
        <authorList>
            <person name="Goeker M."/>
        </authorList>
    </citation>
    <scope>NUCLEOTIDE SEQUENCE [LARGE SCALE GENOMIC DNA]</scope>
    <source>
        <strain evidence="2 3">DSM 25217</strain>
    </source>
</reference>
<comment type="caution">
    <text evidence="2">The sequence shown here is derived from an EMBL/GenBank/DDBJ whole genome shotgun (WGS) entry which is preliminary data.</text>
</comment>
<dbReference type="Proteomes" id="UP000271227">
    <property type="component" value="Unassembled WGS sequence"/>
</dbReference>
<feature type="domain" description="Peptidase C45 hydrolase" evidence="1">
    <location>
        <begin position="134"/>
        <end position="300"/>
    </location>
</feature>
<dbReference type="InterPro" id="IPR047794">
    <property type="entry name" value="C45_proenzyme-like"/>
</dbReference>
<accession>A0A3M0C9C6</accession>
<dbReference type="RefSeq" id="WP_281270012.1">
    <property type="nucleotide sequence ID" value="NZ_REFR01000012.1"/>
</dbReference>
<dbReference type="EMBL" id="REFR01000012">
    <property type="protein sequence ID" value="RMB04960.1"/>
    <property type="molecule type" value="Genomic_DNA"/>
</dbReference>
<evidence type="ECO:0000313" key="2">
    <source>
        <dbReference type="EMBL" id="RMB04960.1"/>
    </source>
</evidence>
<organism evidence="2 3">
    <name type="scientific">Eilatimonas milleporae</name>
    <dbReference type="NCBI Taxonomy" id="911205"/>
    <lineage>
        <taxon>Bacteria</taxon>
        <taxon>Pseudomonadati</taxon>
        <taxon>Pseudomonadota</taxon>
        <taxon>Alphaproteobacteria</taxon>
        <taxon>Kordiimonadales</taxon>
        <taxon>Kordiimonadaceae</taxon>
        <taxon>Eilatimonas</taxon>
    </lineage>
</organism>
<dbReference type="PANTHER" id="PTHR34180:SF1">
    <property type="entry name" value="BETA-ALANYL-DOPAMINE_CARCININE HYDROLASE"/>
    <property type="match status" value="1"/>
</dbReference>
<dbReference type="Gene3D" id="1.10.10.2120">
    <property type="match status" value="1"/>
</dbReference>
<keyword evidence="2" id="KW-0808">Transferase</keyword>
<dbReference type="InterPro" id="IPR047801">
    <property type="entry name" value="Peptidase_C45"/>
</dbReference>
<dbReference type="AlphaFoldDB" id="A0A3M0C9C6"/>
<dbReference type="GO" id="GO:0016740">
    <property type="term" value="F:transferase activity"/>
    <property type="evidence" value="ECO:0007669"/>
    <property type="project" value="UniProtKB-KW"/>
</dbReference>
<dbReference type="InParanoid" id="A0A3M0C9C6"/>
<gene>
    <name evidence="2" type="ORF">BXY39_2534</name>
</gene>
<protein>
    <submittedName>
        <fullName evidence="2">Acyl-CoA:6-aminopenicillanic acid acyl transferase</fullName>
    </submittedName>
</protein>
<sequence>MFQSPKPRVHETDCAEPFKRGKAYGQRHGREVAEYLKRWLASLDPPDGDVTGYARTLTRATGHLDTVSRLYPHMLEELKGLSSGADIAFDLIFAFQLMDEEWNFARRAGNGSVKGDTAGRCSVFGIGPKHLGHAILAQNMDIGSWSAGGQTLLHHAHPGGLDRFVLTFPGYLGLCGMNGAGLAVTCNALMDLPYDDAGVPVSCIVRRIMEAGSPEEALHTLQKTTHASGQCYTLATGQSLVSVEASGARTEVWPGTMARKQLCLHTNHPLWFGHYETTATAPASPSTYARLAAVRKYAGEGFSDRASALDLIGRALSSRDDPDQPVSRELTAEDSGDSQINYTFASIVFDLGDPARVFVSNGPPSRMRYRPAAELKSGGRFQPVAE</sequence>
<dbReference type="PANTHER" id="PTHR34180">
    <property type="entry name" value="PEPTIDASE C45"/>
    <property type="match status" value="1"/>
</dbReference>
<name>A0A3M0C9C6_9PROT</name>
<dbReference type="Pfam" id="PF03417">
    <property type="entry name" value="AAT"/>
    <property type="match status" value="1"/>
</dbReference>
<evidence type="ECO:0000259" key="1">
    <source>
        <dbReference type="Pfam" id="PF03417"/>
    </source>
</evidence>